<accession>A0ACB9S825</accession>
<sequence length="162" mass="17870">MLRLGSVHLKWRRDSRTADDSVFTEHKLPDIRVELPPLTVSLECPPYAILGDPFTYYIKITNQTHLLQEVKFSLSDSQSFVMSGPHSSSVAVLPKADHILAYKLVPLASGSLQLPKVTLTSVRYSAVFQSSADASSIFAYPSKPCFKIVDEGDNKAETVEAT</sequence>
<gene>
    <name evidence="1" type="ORF">MLD38_004766</name>
</gene>
<dbReference type="EMBL" id="CM042881">
    <property type="protein sequence ID" value="KAI4386882.1"/>
    <property type="molecule type" value="Genomic_DNA"/>
</dbReference>
<proteinExistence type="predicted"/>
<reference evidence="2" key="1">
    <citation type="journal article" date="2023" name="Front. Plant Sci.">
        <title>Chromosomal-level genome assembly of Melastoma candidum provides insights into trichome evolution.</title>
        <authorList>
            <person name="Zhong Y."/>
            <person name="Wu W."/>
            <person name="Sun C."/>
            <person name="Zou P."/>
            <person name="Liu Y."/>
            <person name="Dai S."/>
            <person name="Zhou R."/>
        </authorList>
    </citation>
    <scope>NUCLEOTIDE SEQUENCE [LARGE SCALE GENOMIC DNA]</scope>
</reference>
<keyword evidence="2" id="KW-1185">Reference proteome</keyword>
<evidence type="ECO:0000313" key="1">
    <source>
        <dbReference type="EMBL" id="KAI4386882.1"/>
    </source>
</evidence>
<organism evidence="1 2">
    <name type="scientific">Melastoma candidum</name>
    <dbReference type="NCBI Taxonomy" id="119954"/>
    <lineage>
        <taxon>Eukaryota</taxon>
        <taxon>Viridiplantae</taxon>
        <taxon>Streptophyta</taxon>
        <taxon>Embryophyta</taxon>
        <taxon>Tracheophyta</taxon>
        <taxon>Spermatophyta</taxon>
        <taxon>Magnoliopsida</taxon>
        <taxon>eudicotyledons</taxon>
        <taxon>Gunneridae</taxon>
        <taxon>Pentapetalae</taxon>
        <taxon>rosids</taxon>
        <taxon>malvids</taxon>
        <taxon>Myrtales</taxon>
        <taxon>Melastomataceae</taxon>
        <taxon>Melastomatoideae</taxon>
        <taxon>Melastomateae</taxon>
        <taxon>Melastoma</taxon>
    </lineage>
</organism>
<comment type="caution">
    <text evidence="1">The sequence shown here is derived from an EMBL/GenBank/DDBJ whole genome shotgun (WGS) entry which is preliminary data.</text>
</comment>
<evidence type="ECO:0000313" key="2">
    <source>
        <dbReference type="Proteomes" id="UP001057402"/>
    </source>
</evidence>
<dbReference type="Proteomes" id="UP001057402">
    <property type="component" value="Chromosome 2"/>
</dbReference>
<protein>
    <submittedName>
        <fullName evidence="1">Uncharacterized protein</fullName>
    </submittedName>
</protein>
<name>A0ACB9S825_9MYRT</name>